<dbReference type="Pfam" id="PF12833">
    <property type="entry name" value="HTH_18"/>
    <property type="match status" value="1"/>
</dbReference>
<dbReference type="PANTHER" id="PTHR46796:SF15">
    <property type="entry name" value="BLL1074 PROTEIN"/>
    <property type="match status" value="1"/>
</dbReference>
<dbReference type="PANTHER" id="PTHR46796">
    <property type="entry name" value="HTH-TYPE TRANSCRIPTIONAL ACTIVATOR RHAS-RELATED"/>
    <property type="match status" value="1"/>
</dbReference>
<dbReference type="InterPro" id="IPR018060">
    <property type="entry name" value="HTH_AraC"/>
</dbReference>
<dbReference type="GO" id="GO:0003700">
    <property type="term" value="F:DNA-binding transcription factor activity"/>
    <property type="evidence" value="ECO:0007669"/>
    <property type="project" value="InterPro"/>
</dbReference>
<dbReference type="PROSITE" id="PS00041">
    <property type="entry name" value="HTH_ARAC_FAMILY_1"/>
    <property type="match status" value="1"/>
</dbReference>
<organism evidence="6 7">
    <name type="scientific">Flavimobilis marinus</name>
    <dbReference type="NCBI Taxonomy" id="285351"/>
    <lineage>
        <taxon>Bacteria</taxon>
        <taxon>Bacillati</taxon>
        <taxon>Actinomycetota</taxon>
        <taxon>Actinomycetes</taxon>
        <taxon>Micrococcales</taxon>
        <taxon>Jonesiaceae</taxon>
        <taxon>Flavimobilis</taxon>
    </lineage>
</organism>
<dbReference type="OrthoDB" id="2559672at2"/>
<sequence>MYAETPLPGGTLWCSRGAASALIPADGCADVILRGDDVLVAGPSTRSLTTLPDDGAGALGFRFTPGTARGLLRIDLSEITDQLLPLDDVLGRRGTASLRARLQRARAAWPAVSSPIAPPVAQEWSAHVHQHARLATPAHLVASDRGWPERTFRRQVSAAFGYGYATLVRLERAHRAQTLLRAGAPLADAAARAGYADQPHLSREFRRVVGVSPRQFAGSAAKRSTELPSGSSSVA</sequence>
<dbReference type="GO" id="GO:0043565">
    <property type="term" value="F:sequence-specific DNA binding"/>
    <property type="evidence" value="ECO:0007669"/>
    <property type="project" value="InterPro"/>
</dbReference>
<evidence type="ECO:0000256" key="1">
    <source>
        <dbReference type="ARBA" id="ARBA00023015"/>
    </source>
</evidence>
<dbReference type="PROSITE" id="PS01124">
    <property type="entry name" value="HTH_ARAC_FAMILY_2"/>
    <property type="match status" value="1"/>
</dbReference>
<dbReference type="Proteomes" id="UP000198520">
    <property type="component" value="Unassembled WGS sequence"/>
</dbReference>
<accession>A0A1I2G2M7</accession>
<dbReference type="RefSeq" id="WP_093377082.1">
    <property type="nucleotide sequence ID" value="NZ_BNAN01000002.1"/>
</dbReference>
<dbReference type="STRING" id="285351.SAMN04488035_1666"/>
<evidence type="ECO:0000256" key="3">
    <source>
        <dbReference type="ARBA" id="ARBA00023163"/>
    </source>
</evidence>
<dbReference type="AlphaFoldDB" id="A0A1I2G2M7"/>
<reference evidence="7" key="1">
    <citation type="submission" date="2016-10" db="EMBL/GenBank/DDBJ databases">
        <authorList>
            <person name="Varghese N."/>
            <person name="Submissions S."/>
        </authorList>
    </citation>
    <scope>NUCLEOTIDE SEQUENCE [LARGE SCALE GENOMIC DNA]</scope>
    <source>
        <strain evidence="7">DSM 19083</strain>
    </source>
</reference>
<keyword evidence="1" id="KW-0805">Transcription regulation</keyword>
<evidence type="ECO:0000313" key="6">
    <source>
        <dbReference type="EMBL" id="SFF11353.1"/>
    </source>
</evidence>
<evidence type="ECO:0000259" key="5">
    <source>
        <dbReference type="PROSITE" id="PS01124"/>
    </source>
</evidence>
<dbReference type="InterPro" id="IPR050204">
    <property type="entry name" value="AraC_XylS_family_regulators"/>
</dbReference>
<keyword evidence="2 6" id="KW-0238">DNA-binding</keyword>
<dbReference type="EMBL" id="FONZ01000002">
    <property type="protein sequence ID" value="SFF11353.1"/>
    <property type="molecule type" value="Genomic_DNA"/>
</dbReference>
<name>A0A1I2G2M7_9MICO</name>
<evidence type="ECO:0000256" key="4">
    <source>
        <dbReference type="SAM" id="MobiDB-lite"/>
    </source>
</evidence>
<dbReference type="SMART" id="SM00342">
    <property type="entry name" value="HTH_ARAC"/>
    <property type="match status" value="1"/>
</dbReference>
<feature type="domain" description="HTH araC/xylS-type" evidence="5">
    <location>
        <begin position="141"/>
        <end position="219"/>
    </location>
</feature>
<keyword evidence="3" id="KW-0804">Transcription</keyword>
<gene>
    <name evidence="6" type="ORF">SAMN04488035_1666</name>
</gene>
<dbReference type="Pfam" id="PF20240">
    <property type="entry name" value="DUF6597"/>
    <property type="match status" value="1"/>
</dbReference>
<evidence type="ECO:0000256" key="2">
    <source>
        <dbReference type="ARBA" id="ARBA00023125"/>
    </source>
</evidence>
<evidence type="ECO:0000313" key="7">
    <source>
        <dbReference type="Proteomes" id="UP000198520"/>
    </source>
</evidence>
<dbReference type="Gene3D" id="1.10.10.60">
    <property type="entry name" value="Homeodomain-like"/>
    <property type="match status" value="1"/>
</dbReference>
<protein>
    <submittedName>
        <fullName evidence="6">AraC-type DNA-binding protein</fullName>
    </submittedName>
</protein>
<feature type="compositionally biased region" description="Polar residues" evidence="4">
    <location>
        <begin position="226"/>
        <end position="235"/>
    </location>
</feature>
<dbReference type="InterPro" id="IPR018062">
    <property type="entry name" value="HTH_AraC-typ_CS"/>
</dbReference>
<dbReference type="SUPFAM" id="SSF46689">
    <property type="entry name" value="Homeodomain-like"/>
    <property type="match status" value="1"/>
</dbReference>
<proteinExistence type="predicted"/>
<dbReference type="InterPro" id="IPR046532">
    <property type="entry name" value="DUF6597"/>
</dbReference>
<keyword evidence="7" id="KW-1185">Reference proteome</keyword>
<dbReference type="InterPro" id="IPR009057">
    <property type="entry name" value="Homeodomain-like_sf"/>
</dbReference>
<feature type="region of interest" description="Disordered" evidence="4">
    <location>
        <begin position="216"/>
        <end position="235"/>
    </location>
</feature>